<dbReference type="Pfam" id="PF00440">
    <property type="entry name" value="TetR_N"/>
    <property type="match status" value="1"/>
</dbReference>
<protein>
    <submittedName>
        <fullName evidence="4">DNA-binding transcriptional regulator, AcrR family</fullName>
    </submittedName>
</protein>
<feature type="domain" description="HTH tetR-type" evidence="3">
    <location>
        <begin position="8"/>
        <end position="68"/>
    </location>
</feature>
<sequence length="216" mass="24979">MSPTRKGKMTRARILNCAKELYYEKGFDKTTIQAIADKAGSTLGSMTYHFSTKADFVDTLFSDYHGAIEQTIDTVAPRMKHSEFIRKQIFVLYIYYHNIFVDPQITQFYHEILKNDEYYQVVRGQMDYIFKQELSHLGHTICAASIISDRGAHQACLNAYCNGELDMTVDGIATFAILYTTRCLRVSDEEARKDIKDARRFLKTYGHELEKIRLIP</sequence>
<evidence type="ECO:0000313" key="4">
    <source>
        <dbReference type="EMBL" id="SDX28646.1"/>
    </source>
</evidence>
<evidence type="ECO:0000259" key="3">
    <source>
        <dbReference type="PROSITE" id="PS50977"/>
    </source>
</evidence>
<dbReference type="InterPro" id="IPR001647">
    <property type="entry name" value="HTH_TetR"/>
</dbReference>
<proteinExistence type="predicted"/>
<dbReference type="PROSITE" id="PS50977">
    <property type="entry name" value="HTH_TETR_2"/>
    <property type="match status" value="1"/>
</dbReference>
<dbReference type="Proteomes" id="UP000199652">
    <property type="component" value="Unassembled WGS sequence"/>
</dbReference>
<dbReference type="STRING" id="1528.SAMN04488579_10132"/>
<dbReference type="Gene3D" id="1.10.357.10">
    <property type="entry name" value="Tetracycline Repressor, domain 2"/>
    <property type="match status" value="1"/>
</dbReference>
<dbReference type="RefSeq" id="WP_090242207.1">
    <property type="nucleotide sequence ID" value="NZ_FNOU01000001.1"/>
</dbReference>
<dbReference type="PANTHER" id="PTHR43479">
    <property type="entry name" value="ACREF/ENVCD OPERON REPRESSOR-RELATED"/>
    <property type="match status" value="1"/>
</dbReference>
<dbReference type="EMBL" id="FNOU01000001">
    <property type="protein sequence ID" value="SDX28646.1"/>
    <property type="molecule type" value="Genomic_DNA"/>
</dbReference>
<dbReference type="InterPro" id="IPR023772">
    <property type="entry name" value="DNA-bd_HTH_TetR-type_CS"/>
</dbReference>
<evidence type="ECO:0000313" key="5">
    <source>
        <dbReference type="Proteomes" id="UP000199652"/>
    </source>
</evidence>
<dbReference type="PRINTS" id="PR00455">
    <property type="entry name" value="HTHTETR"/>
</dbReference>
<name>A0A1H3AG41_EUBBA</name>
<dbReference type="InterPro" id="IPR050624">
    <property type="entry name" value="HTH-type_Tx_Regulator"/>
</dbReference>
<dbReference type="PROSITE" id="PS01081">
    <property type="entry name" value="HTH_TETR_1"/>
    <property type="match status" value="1"/>
</dbReference>
<dbReference type="AlphaFoldDB" id="A0A1H3AG41"/>
<feature type="DNA-binding region" description="H-T-H motif" evidence="2">
    <location>
        <begin position="31"/>
        <end position="50"/>
    </location>
</feature>
<organism evidence="4 5">
    <name type="scientific">Eubacterium barkeri</name>
    <name type="common">Clostridium barkeri</name>
    <dbReference type="NCBI Taxonomy" id="1528"/>
    <lineage>
        <taxon>Bacteria</taxon>
        <taxon>Bacillati</taxon>
        <taxon>Bacillota</taxon>
        <taxon>Clostridia</taxon>
        <taxon>Eubacteriales</taxon>
        <taxon>Eubacteriaceae</taxon>
        <taxon>Eubacterium</taxon>
    </lineage>
</organism>
<dbReference type="OrthoDB" id="9785164at2"/>
<dbReference type="PANTHER" id="PTHR43479:SF11">
    <property type="entry name" value="ACREF_ENVCD OPERON REPRESSOR-RELATED"/>
    <property type="match status" value="1"/>
</dbReference>
<dbReference type="SUPFAM" id="SSF46689">
    <property type="entry name" value="Homeodomain-like"/>
    <property type="match status" value="1"/>
</dbReference>
<dbReference type="InterPro" id="IPR009057">
    <property type="entry name" value="Homeodomain-like_sf"/>
</dbReference>
<accession>A0A1H3AG41</accession>
<dbReference type="GO" id="GO:0003677">
    <property type="term" value="F:DNA binding"/>
    <property type="evidence" value="ECO:0007669"/>
    <property type="project" value="UniProtKB-UniRule"/>
</dbReference>
<gene>
    <name evidence="4" type="ORF">SAMN04488579_10132</name>
</gene>
<keyword evidence="1 2" id="KW-0238">DNA-binding</keyword>
<evidence type="ECO:0000256" key="1">
    <source>
        <dbReference type="ARBA" id="ARBA00023125"/>
    </source>
</evidence>
<reference evidence="5" key="1">
    <citation type="submission" date="2016-10" db="EMBL/GenBank/DDBJ databases">
        <authorList>
            <person name="Varghese N."/>
            <person name="Submissions S."/>
        </authorList>
    </citation>
    <scope>NUCLEOTIDE SEQUENCE [LARGE SCALE GENOMIC DNA]</scope>
    <source>
        <strain evidence="5">VPI 5359</strain>
    </source>
</reference>
<keyword evidence="5" id="KW-1185">Reference proteome</keyword>
<evidence type="ECO:0000256" key="2">
    <source>
        <dbReference type="PROSITE-ProRule" id="PRU00335"/>
    </source>
</evidence>